<keyword evidence="1" id="KW-0547">Nucleotide-binding</keyword>
<evidence type="ECO:0000259" key="7">
    <source>
        <dbReference type="PROSITE" id="PS50045"/>
    </source>
</evidence>
<dbReference type="PANTHER" id="PTHR32071:SF57">
    <property type="entry name" value="C4-DICARBOXYLATE TRANSPORT TRANSCRIPTIONAL REGULATORY PROTEIN DCTD"/>
    <property type="match status" value="1"/>
</dbReference>
<keyword evidence="5" id="KW-0804">Transcription</keyword>
<sequence length="458" mass="51452">MKRVLVIDDDPAILDSLTEALEMEEFSVVSCESGEKALEAFGKDIFDAVITDLDLPGINGMQVLQEILTLDPHTIVIIITGHASIETAIEALRLGADDYLRKPFNMAEVPIIIEKVLKMKALERDNRSMKEELRKIYGYKNIIGKSPKMKQVFETIALVAESDATILITGDSGTGKELIAKAIHYNSARKKGPLVSINTSAIPDTLLEDELFGHDKGAFTGASNAKPGRFERAHGGTLFLDEIGYMSPSLQVKLLRVLQEREFERVGGTKTIKVDVRIIAATSANLEQAIQEKKFRQDLYYRINVVQIRLPPLRERREDIPLLANFFIKKLAQERGLAKKELSKESMRLLFHYDWPGNIRELENCIERAILLSGQKQLILPEHLNEPIQETTLAENQHHFEIPEQGIDLKNVVCHVEANYIQIALQKVSGVKSNAAKILGIKRTTLIEKIKKNPFLSD</sequence>
<dbReference type="Gene3D" id="3.40.50.300">
    <property type="entry name" value="P-loop containing nucleotide triphosphate hydrolases"/>
    <property type="match status" value="1"/>
</dbReference>
<dbReference type="InterPro" id="IPR025944">
    <property type="entry name" value="Sigma_54_int_dom_CS"/>
</dbReference>
<dbReference type="InterPro" id="IPR009057">
    <property type="entry name" value="Homeodomain-like_sf"/>
</dbReference>
<dbReference type="Gene3D" id="3.40.50.2300">
    <property type="match status" value="1"/>
</dbReference>
<keyword evidence="4" id="KW-0238">DNA-binding</keyword>
<keyword evidence="6" id="KW-0597">Phosphoprotein</keyword>
<dbReference type="SUPFAM" id="SSF52172">
    <property type="entry name" value="CheY-like"/>
    <property type="match status" value="1"/>
</dbReference>
<evidence type="ECO:0000313" key="9">
    <source>
        <dbReference type="EMBL" id="MFC1851389.1"/>
    </source>
</evidence>
<dbReference type="CDD" id="cd00009">
    <property type="entry name" value="AAA"/>
    <property type="match status" value="1"/>
</dbReference>
<dbReference type="SUPFAM" id="SSF52540">
    <property type="entry name" value="P-loop containing nucleoside triphosphate hydrolases"/>
    <property type="match status" value="1"/>
</dbReference>
<dbReference type="InterPro" id="IPR027417">
    <property type="entry name" value="P-loop_NTPase"/>
</dbReference>
<dbReference type="PROSITE" id="PS00688">
    <property type="entry name" value="SIGMA54_INTERACT_3"/>
    <property type="match status" value="1"/>
</dbReference>
<dbReference type="InterPro" id="IPR025943">
    <property type="entry name" value="Sigma_54_int_dom_ATP-bd_2"/>
</dbReference>
<dbReference type="SMART" id="SM00382">
    <property type="entry name" value="AAA"/>
    <property type="match status" value="1"/>
</dbReference>
<dbReference type="PROSITE" id="PS50110">
    <property type="entry name" value="RESPONSE_REGULATORY"/>
    <property type="match status" value="1"/>
</dbReference>
<dbReference type="PROSITE" id="PS00675">
    <property type="entry name" value="SIGMA54_INTERACT_1"/>
    <property type="match status" value="1"/>
</dbReference>
<comment type="caution">
    <text evidence="9">The sequence shown here is derived from an EMBL/GenBank/DDBJ whole genome shotgun (WGS) entry which is preliminary data.</text>
</comment>
<dbReference type="InterPro" id="IPR001789">
    <property type="entry name" value="Sig_transdc_resp-reg_receiver"/>
</dbReference>
<gene>
    <name evidence="9" type="ORF">ACFL27_14420</name>
</gene>
<evidence type="ECO:0000256" key="6">
    <source>
        <dbReference type="PROSITE-ProRule" id="PRU00169"/>
    </source>
</evidence>
<protein>
    <submittedName>
        <fullName evidence="9">Sigma-54-dependent transcriptional regulator</fullName>
    </submittedName>
</protein>
<dbReference type="PROSITE" id="PS50045">
    <property type="entry name" value="SIGMA54_INTERACT_4"/>
    <property type="match status" value="1"/>
</dbReference>
<dbReference type="Gene3D" id="1.10.8.60">
    <property type="match status" value="1"/>
</dbReference>
<evidence type="ECO:0000256" key="2">
    <source>
        <dbReference type="ARBA" id="ARBA00022840"/>
    </source>
</evidence>
<dbReference type="InterPro" id="IPR058031">
    <property type="entry name" value="AAA_lid_NorR"/>
</dbReference>
<name>A0ABV6YYW1_UNCC1</name>
<dbReference type="Gene3D" id="1.10.10.60">
    <property type="entry name" value="Homeodomain-like"/>
    <property type="match status" value="1"/>
</dbReference>
<evidence type="ECO:0000313" key="10">
    <source>
        <dbReference type="Proteomes" id="UP001594351"/>
    </source>
</evidence>
<evidence type="ECO:0000256" key="3">
    <source>
        <dbReference type="ARBA" id="ARBA00023015"/>
    </source>
</evidence>
<dbReference type="InterPro" id="IPR002197">
    <property type="entry name" value="HTH_Fis"/>
</dbReference>
<proteinExistence type="predicted"/>
<dbReference type="Pfam" id="PF00072">
    <property type="entry name" value="Response_reg"/>
    <property type="match status" value="1"/>
</dbReference>
<dbReference type="InterPro" id="IPR025662">
    <property type="entry name" value="Sigma_54_int_dom_ATP-bd_1"/>
</dbReference>
<dbReference type="PANTHER" id="PTHR32071">
    <property type="entry name" value="TRANSCRIPTIONAL REGULATORY PROTEIN"/>
    <property type="match status" value="1"/>
</dbReference>
<dbReference type="Proteomes" id="UP001594351">
    <property type="component" value="Unassembled WGS sequence"/>
</dbReference>
<dbReference type="Pfam" id="PF00158">
    <property type="entry name" value="Sigma54_activat"/>
    <property type="match status" value="1"/>
</dbReference>
<evidence type="ECO:0000256" key="5">
    <source>
        <dbReference type="ARBA" id="ARBA00023163"/>
    </source>
</evidence>
<keyword evidence="2" id="KW-0067">ATP-binding</keyword>
<accession>A0ABV6YYW1</accession>
<reference evidence="9 10" key="1">
    <citation type="submission" date="2024-09" db="EMBL/GenBank/DDBJ databases">
        <title>Laminarin stimulates single cell rates of sulfate reduction while oxygen inhibits transcriptomic activity in coastal marine sediment.</title>
        <authorList>
            <person name="Lindsay M."/>
            <person name="Orcutt B."/>
            <person name="Emerson D."/>
            <person name="Stepanauskas R."/>
            <person name="D'Angelo T."/>
        </authorList>
    </citation>
    <scope>NUCLEOTIDE SEQUENCE [LARGE SCALE GENOMIC DNA]</scope>
    <source>
        <strain evidence="9">SAG AM-311-K15</strain>
    </source>
</reference>
<dbReference type="Pfam" id="PF02954">
    <property type="entry name" value="HTH_8"/>
    <property type="match status" value="1"/>
</dbReference>
<dbReference type="PRINTS" id="PR01590">
    <property type="entry name" value="HTHFIS"/>
</dbReference>
<evidence type="ECO:0000259" key="8">
    <source>
        <dbReference type="PROSITE" id="PS50110"/>
    </source>
</evidence>
<dbReference type="SMART" id="SM00448">
    <property type="entry name" value="REC"/>
    <property type="match status" value="1"/>
</dbReference>
<dbReference type="InterPro" id="IPR002078">
    <property type="entry name" value="Sigma_54_int"/>
</dbReference>
<dbReference type="InterPro" id="IPR011006">
    <property type="entry name" value="CheY-like_superfamily"/>
</dbReference>
<feature type="domain" description="Sigma-54 factor interaction" evidence="7">
    <location>
        <begin position="142"/>
        <end position="371"/>
    </location>
</feature>
<organism evidence="9 10">
    <name type="scientific">candidate division CSSED10-310 bacterium</name>
    <dbReference type="NCBI Taxonomy" id="2855610"/>
    <lineage>
        <taxon>Bacteria</taxon>
        <taxon>Bacteria division CSSED10-310</taxon>
    </lineage>
</organism>
<dbReference type="InterPro" id="IPR003593">
    <property type="entry name" value="AAA+_ATPase"/>
</dbReference>
<feature type="domain" description="Response regulatory" evidence="8">
    <location>
        <begin position="3"/>
        <end position="117"/>
    </location>
</feature>
<evidence type="ECO:0000256" key="1">
    <source>
        <dbReference type="ARBA" id="ARBA00022741"/>
    </source>
</evidence>
<dbReference type="PROSITE" id="PS00676">
    <property type="entry name" value="SIGMA54_INTERACT_2"/>
    <property type="match status" value="1"/>
</dbReference>
<dbReference type="SUPFAM" id="SSF46689">
    <property type="entry name" value="Homeodomain-like"/>
    <property type="match status" value="1"/>
</dbReference>
<keyword evidence="10" id="KW-1185">Reference proteome</keyword>
<feature type="modified residue" description="4-aspartylphosphate" evidence="6">
    <location>
        <position position="52"/>
    </location>
</feature>
<dbReference type="Pfam" id="PF25601">
    <property type="entry name" value="AAA_lid_14"/>
    <property type="match status" value="1"/>
</dbReference>
<evidence type="ECO:0000256" key="4">
    <source>
        <dbReference type="ARBA" id="ARBA00023125"/>
    </source>
</evidence>
<dbReference type="EMBL" id="JBHPBY010000184">
    <property type="protein sequence ID" value="MFC1851389.1"/>
    <property type="molecule type" value="Genomic_DNA"/>
</dbReference>
<keyword evidence="3" id="KW-0805">Transcription regulation</keyword>